<dbReference type="InterPro" id="IPR006427">
    <property type="entry name" value="Portal_HK97"/>
</dbReference>
<evidence type="ECO:0000313" key="4">
    <source>
        <dbReference type="Proteomes" id="UP000194977"/>
    </source>
</evidence>
<keyword evidence="3" id="KW-1185">Reference proteome</keyword>
<dbReference type="Gene3D" id="1.20.1270.210">
    <property type="match status" value="1"/>
</dbReference>
<reference evidence="3 4" key="1">
    <citation type="submission" date="2017-03" db="EMBL/GenBank/DDBJ databases">
        <title>Comparative genomics of honeybee gut symbionts reveal geographically distinct and subgroup specific antibiotic resistance.</title>
        <authorList>
            <person name="Ludvigsen J."/>
            <person name="Porcellato D."/>
            <person name="Labee-Lund T.M."/>
            <person name="Amdam G.V."/>
            <person name="Rudi K."/>
        </authorList>
    </citation>
    <scope>NUCLEOTIDE SEQUENCE [LARGE SCALE GENOMIC DNA]</scope>
    <source>
        <strain evidence="1 4">A-7-12</strain>
        <strain evidence="2 3">A-9-12</strain>
    </source>
</reference>
<dbReference type="AlphaFoldDB" id="A0A242NFZ1"/>
<dbReference type="RefSeq" id="WP_086301221.1">
    <property type="nucleotide sequence ID" value="NZ_CAMLEZ010000001.1"/>
</dbReference>
<dbReference type="InterPro" id="IPR006944">
    <property type="entry name" value="Phage/GTA_portal"/>
</dbReference>
<dbReference type="NCBIfam" id="TIGR01537">
    <property type="entry name" value="portal_HK97"/>
    <property type="match status" value="1"/>
</dbReference>
<proteinExistence type="predicted"/>
<organism evidence="1 4">
    <name type="scientific">Gilliamella apicola</name>
    <dbReference type="NCBI Taxonomy" id="1196095"/>
    <lineage>
        <taxon>Bacteria</taxon>
        <taxon>Pseudomonadati</taxon>
        <taxon>Pseudomonadota</taxon>
        <taxon>Gammaproteobacteria</taxon>
        <taxon>Orbales</taxon>
        <taxon>Orbaceae</taxon>
        <taxon>Gilliamella</taxon>
    </lineage>
</organism>
<evidence type="ECO:0000313" key="1">
    <source>
        <dbReference type="EMBL" id="OTP98853.1"/>
    </source>
</evidence>
<evidence type="ECO:0000313" key="2">
    <source>
        <dbReference type="EMBL" id="OTQ10546.1"/>
    </source>
</evidence>
<dbReference type="EMBL" id="NART01000016">
    <property type="protein sequence ID" value="OTQ10546.1"/>
    <property type="molecule type" value="Genomic_DNA"/>
</dbReference>
<dbReference type="EMBL" id="NARP01000024">
    <property type="protein sequence ID" value="OTP98853.1"/>
    <property type="molecule type" value="Genomic_DNA"/>
</dbReference>
<sequence length="423" mass="47790">MFIPAMFKNKHQNRSHYNEGNGVWRWISSISGKSSSAGIFVNRDSAFAQSAVQACVTLLAESVAQLPCELYRRGDNGQRERATDHPLYDIIHNQPNKKDTIFEFNEQKQGYLGIDGNSYSIIERDGKGYVTELIPVKPNKIQVLKGPDGLPYYNLIDHNEIIPMHMMHHVKAFSFDGYVGVSPLQTNADVIGLGIAVDQHAAQVFANGTTMSGVIERPSDVKAIESQEKVDAILNKWREKHSGVRNAFSVALLQEGMTYKQLAMDNEKAQLLQSRQYGVIEVCRLYKVPPHMIQSLDKATFSNIEHQGLQFVIYTLLPWLKRHEAAMMRDLLLPSERKDLYIEFNVSGLLRGDQKARYESYAIGRQWGWLSVNDIRRMENLTPIVGGDSYLTPLNMIDTSSLTGLEKATPSQIKEIETILCKK</sequence>
<evidence type="ECO:0000313" key="3">
    <source>
        <dbReference type="Proteomes" id="UP000194800"/>
    </source>
</evidence>
<dbReference type="OrthoDB" id="9765386at2"/>
<dbReference type="Pfam" id="PF04860">
    <property type="entry name" value="Phage_portal"/>
    <property type="match status" value="1"/>
</dbReference>
<dbReference type="Proteomes" id="UP000194800">
    <property type="component" value="Unassembled WGS sequence"/>
</dbReference>
<dbReference type="Proteomes" id="UP000194977">
    <property type="component" value="Unassembled WGS sequence"/>
</dbReference>
<name>A0A242NFZ1_9GAMM</name>
<comment type="caution">
    <text evidence="1">The sequence shown here is derived from an EMBL/GenBank/DDBJ whole genome shotgun (WGS) entry which is preliminary data.</text>
</comment>
<dbReference type="Gene3D" id="3.40.140.120">
    <property type="match status" value="1"/>
</dbReference>
<accession>A0A242NFZ1</accession>
<gene>
    <name evidence="2" type="ORF">B6C91_05180</name>
    <name evidence="1" type="ORF">B6D08_09460</name>
</gene>
<dbReference type="Gene3D" id="3.30.1120.70">
    <property type="match status" value="1"/>
</dbReference>
<protein>
    <submittedName>
        <fullName evidence="1">Phage portal protein</fullName>
    </submittedName>
</protein>